<dbReference type="Proteomes" id="UP000183868">
    <property type="component" value="Chromosome"/>
</dbReference>
<organism evidence="1 2">
    <name type="scientific">Caldithrix abyssi DSM 13497</name>
    <dbReference type="NCBI Taxonomy" id="880073"/>
    <lineage>
        <taxon>Bacteria</taxon>
        <taxon>Pseudomonadati</taxon>
        <taxon>Calditrichota</taxon>
        <taxon>Calditrichia</taxon>
        <taxon>Calditrichales</taxon>
        <taxon>Calditrichaceae</taxon>
        <taxon>Caldithrix</taxon>
    </lineage>
</organism>
<gene>
    <name evidence="1" type="ORF">Cabys_869</name>
</gene>
<dbReference type="EMBL" id="CP018099">
    <property type="protein sequence ID" value="APF17620.1"/>
    <property type="molecule type" value="Genomic_DNA"/>
</dbReference>
<evidence type="ECO:0000313" key="1">
    <source>
        <dbReference type="EMBL" id="APF17620.1"/>
    </source>
</evidence>
<proteinExistence type="predicted"/>
<sequence length="45" mass="5145">MLKYFVYSFSAIIGVIFEKMTLRALRLILVVAAPPWNNFLVISKA</sequence>
<dbReference type="AlphaFoldDB" id="A0A1J1C5C2"/>
<evidence type="ECO:0000313" key="2">
    <source>
        <dbReference type="Proteomes" id="UP000183868"/>
    </source>
</evidence>
<dbReference type="KEGG" id="caby:Cabys_869"/>
<protein>
    <submittedName>
        <fullName evidence="1">Uncharacterized protein</fullName>
    </submittedName>
</protein>
<name>A0A1J1C5C2_CALAY</name>
<reference evidence="1 2" key="1">
    <citation type="submission" date="2016-11" db="EMBL/GenBank/DDBJ databases">
        <title>Genomic analysis of Caldithrix abyssi and proposal of a novel bacterial phylum Caldithrichaeota.</title>
        <authorList>
            <person name="Kublanov I."/>
            <person name="Sigalova O."/>
            <person name="Gavrilov S."/>
            <person name="Lebedinsky A."/>
            <person name="Ivanova N."/>
            <person name="Daum C."/>
            <person name="Reddy T."/>
            <person name="Klenk H.P."/>
            <person name="Goker M."/>
            <person name="Reva O."/>
            <person name="Miroshnichenko M."/>
            <person name="Kyprides N."/>
            <person name="Woyke T."/>
            <person name="Gelfand M."/>
        </authorList>
    </citation>
    <scope>NUCLEOTIDE SEQUENCE [LARGE SCALE GENOMIC DNA]</scope>
    <source>
        <strain evidence="1 2">LF13</strain>
    </source>
</reference>
<accession>A0A1J1C5C2</accession>